<evidence type="ECO:0000313" key="4">
    <source>
        <dbReference type="EMBL" id="QIW12139.1"/>
    </source>
</evidence>
<reference evidence="3 5" key="1">
    <citation type="submission" date="2017-06" db="EMBL/GenBank/DDBJ databases">
        <title>Complete genome of Francisella adeliensis.</title>
        <authorList>
            <person name="Vallesi A."/>
            <person name="Sjodin A."/>
        </authorList>
    </citation>
    <scope>NUCLEOTIDE SEQUENCE [LARGE SCALE GENOMIC DNA]</scope>
    <source>
        <strain evidence="3 5">FDC440</strain>
    </source>
</reference>
<dbReference type="PANTHER" id="PTHR11328">
    <property type="entry name" value="MAJOR FACILITATOR SUPERFAMILY DOMAIN-CONTAINING PROTEIN"/>
    <property type="match status" value="1"/>
</dbReference>
<feature type="transmembrane region" description="Helical" evidence="2">
    <location>
        <begin position="75"/>
        <end position="97"/>
    </location>
</feature>
<feature type="transmembrane region" description="Helical" evidence="2">
    <location>
        <begin position="283"/>
        <end position="301"/>
    </location>
</feature>
<dbReference type="SUPFAM" id="SSF103473">
    <property type="entry name" value="MFS general substrate transporter"/>
    <property type="match status" value="1"/>
</dbReference>
<evidence type="ECO:0000313" key="5">
    <source>
        <dbReference type="Proteomes" id="UP000251120"/>
    </source>
</evidence>
<evidence type="ECO:0000256" key="2">
    <source>
        <dbReference type="SAM" id="Phobius"/>
    </source>
</evidence>
<comment type="similarity">
    <text evidence="1">Belongs to the sodium:galactoside symporter (TC 2.A.2) family.</text>
</comment>
<feature type="transmembrane region" description="Helical" evidence="2">
    <location>
        <begin position="35"/>
        <end position="54"/>
    </location>
</feature>
<proteinExistence type="inferred from homology"/>
<dbReference type="InterPro" id="IPR039672">
    <property type="entry name" value="MFS_2"/>
</dbReference>
<feature type="transmembrane region" description="Helical" evidence="2">
    <location>
        <begin position="347"/>
        <end position="371"/>
    </location>
</feature>
<dbReference type="PANTHER" id="PTHR11328:SF24">
    <property type="entry name" value="MAJOR FACILITATOR SUPERFAMILY (MFS) PROFILE DOMAIN-CONTAINING PROTEIN"/>
    <property type="match status" value="1"/>
</dbReference>
<dbReference type="Proteomes" id="UP000251120">
    <property type="component" value="Chromosome"/>
</dbReference>
<dbReference type="EMBL" id="CP043424">
    <property type="protein sequence ID" value="QIW12139.1"/>
    <property type="molecule type" value="Genomic_DNA"/>
</dbReference>
<organism evidence="3 5">
    <name type="scientific">Francisella adeliensis</name>
    <dbReference type="NCBI Taxonomy" id="2007306"/>
    <lineage>
        <taxon>Bacteria</taxon>
        <taxon>Pseudomonadati</taxon>
        <taxon>Pseudomonadota</taxon>
        <taxon>Gammaproteobacteria</taxon>
        <taxon>Thiotrichales</taxon>
        <taxon>Francisellaceae</taxon>
        <taxon>Francisella</taxon>
    </lineage>
</organism>
<protein>
    <submittedName>
        <fullName evidence="3">Sugar:cation symporter</fullName>
    </submittedName>
</protein>
<dbReference type="GO" id="GO:0015293">
    <property type="term" value="F:symporter activity"/>
    <property type="evidence" value="ECO:0007669"/>
    <property type="project" value="InterPro"/>
</dbReference>
<keyword evidence="6" id="KW-1185">Reference proteome</keyword>
<keyword evidence="2" id="KW-1133">Transmembrane helix</keyword>
<dbReference type="AlphaFoldDB" id="A0A2Z4XZP3"/>
<dbReference type="Gene3D" id="1.20.1250.20">
    <property type="entry name" value="MFS general substrate transporter like domains"/>
    <property type="match status" value="2"/>
</dbReference>
<dbReference type="KEGG" id="fad:CDH04_05485"/>
<evidence type="ECO:0000256" key="1">
    <source>
        <dbReference type="ARBA" id="ARBA00009617"/>
    </source>
</evidence>
<dbReference type="Proteomes" id="UP000681131">
    <property type="component" value="Chromosome"/>
</dbReference>
<dbReference type="OrthoDB" id="181905at2"/>
<sequence>MEISTKHIFNYSFIALPIAFASVPIYIFLPDYYHTSFGINLTILSIVLFGLRIFDAILDPIIGWYCDRFQAYEKASFVVIVVLFILGITITCTPIFNNKIINLFIGILLATISFSYLTIFVATKGALWLKTDDDKSTIISVREVFNILGVLIASVLPFILLIFFSRQVSYSIYSVTASLLIFIASIFFIKWLNVTKISNKNTHAFKVSNYIQSFDKDGVFLFSAYILSALGSAIPTVTIVFFSRYILDTANYTGFYIFVYFLGAIISIPLIKKIAMKIGIIKTWCLALLFCVCMFAFVLLLGKGNIIAFSVISFLAGAGFASELILPSILLAKWIDCEKRRNLGNGYYAILAFLGKFCFALATIIALPLLNSQLDNSSENLEITLKIIYCAMPCIAKLGAAIVLFIWFKAKKQGISHVYYFPKV</sequence>
<feature type="transmembrane region" description="Helical" evidence="2">
    <location>
        <begin position="170"/>
        <end position="192"/>
    </location>
</feature>
<accession>A0A2Z4XZP3</accession>
<feature type="transmembrane region" description="Helical" evidence="2">
    <location>
        <begin position="144"/>
        <end position="164"/>
    </location>
</feature>
<dbReference type="GO" id="GO:0005886">
    <property type="term" value="C:plasma membrane"/>
    <property type="evidence" value="ECO:0007669"/>
    <property type="project" value="TreeGrafter"/>
</dbReference>
<keyword evidence="2" id="KW-0812">Transmembrane</keyword>
<evidence type="ECO:0000313" key="3">
    <source>
        <dbReference type="EMBL" id="AXA33903.1"/>
    </source>
</evidence>
<feature type="transmembrane region" description="Helical" evidence="2">
    <location>
        <begin position="253"/>
        <end position="271"/>
    </location>
</feature>
<feature type="transmembrane region" description="Helical" evidence="2">
    <location>
        <begin position="103"/>
        <end position="123"/>
    </location>
</feature>
<feature type="transmembrane region" description="Helical" evidence="2">
    <location>
        <begin position="9"/>
        <end position="29"/>
    </location>
</feature>
<name>A0A2Z4XZP3_9GAMM</name>
<dbReference type="EMBL" id="CP021781">
    <property type="protein sequence ID" value="AXA33903.1"/>
    <property type="molecule type" value="Genomic_DNA"/>
</dbReference>
<reference evidence="4 6" key="2">
    <citation type="submission" date="2019-08" db="EMBL/GenBank/DDBJ databases">
        <title>Complete genome sequences of Francisella adeliensis (FSC1325 and FSC1326).</title>
        <authorList>
            <person name="Ohrman C."/>
            <person name="Uneklint I."/>
            <person name="Vallesi A."/>
            <person name="Karlsson L."/>
            <person name="Sjodin A."/>
        </authorList>
    </citation>
    <scope>NUCLEOTIDE SEQUENCE [LARGE SCALE GENOMIC DNA]</scope>
    <source>
        <strain evidence="4 6">FSC1325</strain>
    </source>
</reference>
<feature type="transmembrane region" description="Helical" evidence="2">
    <location>
        <begin position="219"/>
        <end position="247"/>
    </location>
</feature>
<dbReference type="InterPro" id="IPR036259">
    <property type="entry name" value="MFS_trans_sf"/>
</dbReference>
<feature type="transmembrane region" description="Helical" evidence="2">
    <location>
        <begin position="383"/>
        <end position="408"/>
    </location>
</feature>
<evidence type="ECO:0000313" key="6">
    <source>
        <dbReference type="Proteomes" id="UP000681131"/>
    </source>
</evidence>
<gene>
    <name evidence="3" type="ORF">CDH04_05485</name>
    <name evidence="4" type="ORF">FZC43_05490</name>
</gene>
<dbReference type="GO" id="GO:0008643">
    <property type="term" value="P:carbohydrate transport"/>
    <property type="evidence" value="ECO:0007669"/>
    <property type="project" value="InterPro"/>
</dbReference>
<keyword evidence="2" id="KW-0472">Membrane</keyword>
<dbReference type="RefSeq" id="WP_112870078.1">
    <property type="nucleotide sequence ID" value="NZ_CP021781.1"/>
</dbReference>
<feature type="transmembrane region" description="Helical" evidence="2">
    <location>
        <begin position="307"/>
        <end position="335"/>
    </location>
</feature>
<dbReference type="Pfam" id="PF13347">
    <property type="entry name" value="MFS_2"/>
    <property type="match status" value="1"/>
</dbReference>